<name>A0A212J9S9_9PROT</name>
<dbReference type="PANTHER" id="PTHR33376:SF2">
    <property type="entry name" value="DICARBOXYLATE-BINDING PERIPLASMIC PROTEIN"/>
    <property type="match status" value="1"/>
</dbReference>
<reference evidence="3" key="1">
    <citation type="submission" date="2016-04" db="EMBL/GenBank/DDBJ databases">
        <authorList>
            <person name="Evans L.H."/>
            <person name="Alamgir A."/>
            <person name="Owens N."/>
            <person name="Weber N.D."/>
            <person name="Virtaneva K."/>
            <person name="Barbian K."/>
            <person name="Babar A."/>
            <person name="Rosenke K."/>
        </authorList>
    </citation>
    <scope>NUCLEOTIDE SEQUENCE</scope>
    <source>
        <strain evidence="3">86</strain>
    </source>
</reference>
<dbReference type="AlphaFoldDB" id="A0A212J9S9"/>
<dbReference type="GO" id="GO:0055085">
    <property type="term" value="P:transmembrane transport"/>
    <property type="evidence" value="ECO:0007669"/>
    <property type="project" value="InterPro"/>
</dbReference>
<dbReference type="Pfam" id="PF03480">
    <property type="entry name" value="DctP"/>
    <property type="match status" value="1"/>
</dbReference>
<dbReference type="GO" id="GO:0030288">
    <property type="term" value="C:outer membrane-bounded periplasmic space"/>
    <property type="evidence" value="ECO:0007669"/>
    <property type="project" value="InterPro"/>
</dbReference>
<sequence length="329" mass="37069">MIKVRICALFVGTLLSAWAPFAADAQPVSIKLGHVAPTDEPYHQAAEKFAQLVKQYTDGAVEVQIFPNSLLGGQRELLEGLQLNSVDATLTTAAVLANFLPRTQVIELPFMFRDRAHVYKVVDGPLAQEIYAGDEAKKMKVIDTWENGFRNITNDVRPIERPDDMKGIKIRVMENKMYIDMFKALGANPTPMARGEVFTALQTKTIDAQENPLGQIATSRFYEVQKYLTLSRHTYSPEALVFSLATWNRLSPQHREAIRRASAEAKAYNRELSAKMEDEYLAKLRANGMTVTTPSPEEIAAFQEKMTPVWDTYADKIGKDLIRKIKETR</sequence>
<dbReference type="Gene3D" id="3.40.190.170">
    <property type="entry name" value="Bacterial extracellular solute-binding protein, family 7"/>
    <property type="match status" value="1"/>
</dbReference>
<keyword evidence="1 2" id="KW-0732">Signal</keyword>
<gene>
    <name evidence="3" type="ORF">KL86APRO_10727</name>
</gene>
<dbReference type="InterPro" id="IPR018389">
    <property type="entry name" value="DctP_fam"/>
</dbReference>
<dbReference type="PANTHER" id="PTHR33376">
    <property type="match status" value="1"/>
</dbReference>
<accession>A0A212J9S9</accession>
<dbReference type="NCBIfam" id="NF037995">
    <property type="entry name" value="TRAP_S1"/>
    <property type="match status" value="1"/>
</dbReference>
<proteinExistence type="predicted"/>
<dbReference type="EMBL" id="FLUO01000001">
    <property type="protein sequence ID" value="SBV96190.1"/>
    <property type="molecule type" value="Genomic_DNA"/>
</dbReference>
<dbReference type="InterPro" id="IPR004682">
    <property type="entry name" value="TRAP_DctP"/>
</dbReference>
<dbReference type="PIRSF" id="PIRSF006470">
    <property type="entry name" value="DctB"/>
    <property type="match status" value="1"/>
</dbReference>
<feature type="chain" id="PRO_5013392803" evidence="2">
    <location>
        <begin position="23"/>
        <end position="329"/>
    </location>
</feature>
<evidence type="ECO:0000256" key="2">
    <source>
        <dbReference type="SAM" id="SignalP"/>
    </source>
</evidence>
<dbReference type="CDD" id="cd13676">
    <property type="entry name" value="PBP2_TRAP_DctP2_like"/>
    <property type="match status" value="1"/>
</dbReference>
<dbReference type="GO" id="GO:0030246">
    <property type="term" value="F:carbohydrate binding"/>
    <property type="evidence" value="ECO:0007669"/>
    <property type="project" value="TreeGrafter"/>
</dbReference>
<feature type="signal peptide" evidence="2">
    <location>
        <begin position="1"/>
        <end position="22"/>
    </location>
</feature>
<evidence type="ECO:0000313" key="3">
    <source>
        <dbReference type="EMBL" id="SBV96190.1"/>
    </source>
</evidence>
<dbReference type="InterPro" id="IPR038404">
    <property type="entry name" value="TRAP_DctP_sf"/>
</dbReference>
<evidence type="ECO:0000256" key="1">
    <source>
        <dbReference type="ARBA" id="ARBA00022729"/>
    </source>
</evidence>
<protein>
    <submittedName>
        <fullName evidence="3">TRAP dicarboxylate transporter, DctP subunit</fullName>
    </submittedName>
</protein>
<dbReference type="NCBIfam" id="TIGR00787">
    <property type="entry name" value="dctP"/>
    <property type="match status" value="1"/>
</dbReference>
<organism evidence="3">
    <name type="scientific">uncultured Alphaproteobacteria bacterium</name>
    <dbReference type="NCBI Taxonomy" id="91750"/>
    <lineage>
        <taxon>Bacteria</taxon>
        <taxon>Pseudomonadati</taxon>
        <taxon>Pseudomonadota</taxon>
        <taxon>Alphaproteobacteria</taxon>
        <taxon>environmental samples</taxon>
    </lineage>
</organism>